<feature type="domain" description="Flavin reductase like" evidence="2">
    <location>
        <begin position="37"/>
        <end position="176"/>
    </location>
</feature>
<dbReference type="InterPro" id="IPR002563">
    <property type="entry name" value="Flavin_Rdtase-like_dom"/>
</dbReference>
<keyword evidence="1 3" id="KW-0560">Oxidoreductase</keyword>
<dbReference type="InterPro" id="IPR012349">
    <property type="entry name" value="Split_barrel_FMN-bd"/>
</dbReference>
<proteinExistence type="predicted"/>
<dbReference type="InterPro" id="IPR050268">
    <property type="entry name" value="NADH-dep_flavin_reductase"/>
</dbReference>
<accession>A0ABV6PCR8</accession>
<sequence>MLWNAEIYENVADAATAKATEVTPAPFADPRQLRNTLGNFATGVTVLTYQSGDTFHGVTVNSFTSVSMDPPLVLISLMRTSRALTYLLERPFAINILGEDQLSTALQFAGKPQEEPIEWVTDEEAPRINGALAYFQCTPWASYDGGDHVLVLGQVSSFGQKDETKPLLFYRGQWGELATAEENEK</sequence>
<gene>
    <name evidence="3" type="ORF">ACFFFR_11100</name>
</gene>
<organism evidence="3 4">
    <name type="scientific">Micrococcoides hystricis</name>
    <dbReference type="NCBI Taxonomy" id="1572761"/>
    <lineage>
        <taxon>Bacteria</taxon>
        <taxon>Bacillati</taxon>
        <taxon>Actinomycetota</taxon>
        <taxon>Actinomycetes</taxon>
        <taxon>Micrococcales</taxon>
        <taxon>Micrococcaceae</taxon>
        <taxon>Micrococcoides</taxon>
    </lineage>
</organism>
<dbReference type="Pfam" id="PF01613">
    <property type="entry name" value="Flavin_Reduct"/>
    <property type="match status" value="1"/>
</dbReference>
<keyword evidence="4" id="KW-1185">Reference proteome</keyword>
<dbReference type="PANTHER" id="PTHR30466">
    <property type="entry name" value="FLAVIN REDUCTASE"/>
    <property type="match status" value="1"/>
</dbReference>
<dbReference type="EC" id="1.-.-.-" evidence="3"/>
<dbReference type="Gene3D" id="2.30.110.10">
    <property type="entry name" value="Electron Transport, Fmn-binding Protein, Chain A"/>
    <property type="match status" value="1"/>
</dbReference>
<dbReference type="RefSeq" id="WP_377460456.1">
    <property type="nucleotide sequence ID" value="NZ_JBHLUB010000032.1"/>
</dbReference>
<dbReference type="GO" id="GO:0016491">
    <property type="term" value="F:oxidoreductase activity"/>
    <property type="evidence" value="ECO:0007669"/>
    <property type="project" value="UniProtKB-KW"/>
</dbReference>
<name>A0ABV6PCR8_9MICC</name>
<evidence type="ECO:0000313" key="3">
    <source>
        <dbReference type="EMBL" id="MFC0582915.1"/>
    </source>
</evidence>
<reference evidence="3 4" key="1">
    <citation type="submission" date="2024-09" db="EMBL/GenBank/DDBJ databases">
        <authorList>
            <person name="Sun Q."/>
            <person name="Mori K."/>
        </authorList>
    </citation>
    <scope>NUCLEOTIDE SEQUENCE [LARGE SCALE GENOMIC DNA]</scope>
    <source>
        <strain evidence="3 4">NCAIM B.02604</strain>
    </source>
</reference>
<dbReference type="SMART" id="SM00903">
    <property type="entry name" value="Flavin_Reduct"/>
    <property type="match status" value="1"/>
</dbReference>
<comment type="caution">
    <text evidence="3">The sequence shown here is derived from an EMBL/GenBank/DDBJ whole genome shotgun (WGS) entry which is preliminary data.</text>
</comment>
<dbReference type="Proteomes" id="UP001589862">
    <property type="component" value="Unassembled WGS sequence"/>
</dbReference>
<evidence type="ECO:0000313" key="4">
    <source>
        <dbReference type="Proteomes" id="UP001589862"/>
    </source>
</evidence>
<dbReference type="EMBL" id="JBHLUB010000032">
    <property type="protein sequence ID" value="MFC0582915.1"/>
    <property type="molecule type" value="Genomic_DNA"/>
</dbReference>
<evidence type="ECO:0000259" key="2">
    <source>
        <dbReference type="SMART" id="SM00903"/>
    </source>
</evidence>
<dbReference type="PANTHER" id="PTHR30466:SF1">
    <property type="entry name" value="FMN REDUCTASE (NADH) RUTF"/>
    <property type="match status" value="1"/>
</dbReference>
<evidence type="ECO:0000256" key="1">
    <source>
        <dbReference type="ARBA" id="ARBA00023002"/>
    </source>
</evidence>
<dbReference type="SUPFAM" id="SSF50475">
    <property type="entry name" value="FMN-binding split barrel"/>
    <property type="match status" value="1"/>
</dbReference>
<protein>
    <submittedName>
        <fullName evidence="3">Flavin reductase family protein</fullName>
        <ecNumber evidence="3">1.-.-.-</ecNumber>
    </submittedName>
</protein>